<name>A0ABW9QXY7_9ACTN</name>
<dbReference type="Pfam" id="PF13581">
    <property type="entry name" value="HATPase_c_2"/>
    <property type="match status" value="1"/>
</dbReference>
<dbReference type="PANTHER" id="PTHR35526">
    <property type="entry name" value="ANTI-SIGMA-F FACTOR RSBW-RELATED"/>
    <property type="match status" value="1"/>
</dbReference>
<gene>
    <name evidence="3" type="ORF">GHK86_17640</name>
</gene>
<accession>A0ABW9QXY7</accession>
<feature type="domain" description="Histidine kinase/HSP90-like ATPase" evidence="2">
    <location>
        <begin position="7"/>
        <end position="119"/>
    </location>
</feature>
<dbReference type="SUPFAM" id="SSF55874">
    <property type="entry name" value="ATPase domain of HSP90 chaperone/DNA topoisomerase II/histidine kinase"/>
    <property type="match status" value="1"/>
</dbReference>
<sequence length="126" mass="13502">MRATRSFEPQPDQVVAARHFVAEVLAGAGHAVGDIPLLVSELATNAVLHARSDFLITVEVEQDGPGRVRVEVSDRNSRLPSFAAVKPDAYSGRGLMLVQTLSAAWGVDAHAEEGKTIWFEVHDSAG</sequence>
<proteinExistence type="predicted"/>
<dbReference type="Proteomes" id="UP000437736">
    <property type="component" value="Unassembled WGS sequence"/>
</dbReference>
<dbReference type="EMBL" id="WJHE01001059">
    <property type="protein sequence ID" value="MST34537.1"/>
    <property type="molecule type" value="Genomic_DNA"/>
</dbReference>
<keyword evidence="4" id="KW-1185">Reference proteome</keyword>
<evidence type="ECO:0000313" key="3">
    <source>
        <dbReference type="EMBL" id="MST34537.1"/>
    </source>
</evidence>
<keyword evidence="1" id="KW-0808">Transferase</keyword>
<dbReference type="PANTHER" id="PTHR35526:SF3">
    <property type="entry name" value="ANTI-SIGMA-F FACTOR RSBW"/>
    <property type="match status" value="1"/>
</dbReference>
<dbReference type="Gene3D" id="3.30.565.10">
    <property type="entry name" value="Histidine kinase-like ATPase, C-terminal domain"/>
    <property type="match status" value="1"/>
</dbReference>
<evidence type="ECO:0000259" key="2">
    <source>
        <dbReference type="Pfam" id="PF13581"/>
    </source>
</evidence>
<dbReference type="InterPro" id="IPR036890">
    <property type="entry name" value="HATPase_C_sf"/>
</dbReference>
<evidence type="ECO:0000313" key="4">
    <source>
        <dbReference type="Proteomes" id="UP000437736"/>
    </source>
</evidence>
<organism evidence="3 4">
    <name type="scientific">Acidiferrimicrobium australe</name>
    <dbReference type="NCBI Taxonomy" id="2664430"/>
    <lineage>
        <taxon>Bacteria</taxon>
        <taxon>Bacillati</taxon>
        <taxon>Actinomycetota</taxon>
        <taxon>Acidimicrobiia</taxon>
        <taxon>Acidimicrobiales</taxon>
        <taxon>Acidimicrobiaceae</taxon>
        <taxon>Acidiferrimicrobium</taxon>
    </lineage>
</organism>
<reference evidence="3 4" key="1">
    <citation type="submission" date="2019-11" db="EMBL/GenBank/DDBJ databases">
        <title>Acidiferrimicrobium australis gen. nov., sp. nov., an acidophilic and obligately heterotrophic, member of the Actinobacteria that catalyses dissimilatory oxido- reduction of iron isolated from metal-rich acidic water in Chile.</title>
        <authorList>
            <person name="Gonzalez D."/>
            <person name="Huber K."/>
            <person name="Hedrich S."/>
            <person name="Rojas-Villalobos C."/>
            <person name="Quatrini R."/>
            <person name="Dinamarca M.A."/>
            <person name="Schwarz A."/>
            <person name="Canales C."/>
            <person name="Nancucheo I."/>
        </authorList>
    </citation>
    <scope>NUCLEOTIDE SEQUENCE [LARGE SCALE GENOMIC DNA]</scope>
    <source>
        <strain evidence="3 4">USS-CCA1</strain>
    </source>
</reference>
<keyword evidence="1" id="KW-0418">Kinase</keyword>
<dbReference type="CDD" id="cd16936">
    <property type="entry name" value="HATPase_RsbW-like"/>
    <property type="match status" value="1"/>
</dbReference>
<protein>
    <recommendedName>
        <fullName evidence="2">Histidine kinase/HSP90-like ATPase domain-containing protein</fullName>
    </recommendedName>
</protein>
<keyword evidence="1" id="KW-0723">Serine/threonine-protein kinase</keyword>
<dbReference type="InterPro" id="IPR003594">
    <property type="entry name" value="HATPase_dom"/>
</dbReference>
<evidence type="ECO:0000256" key="1">
    <source>
        <dbReference type="ARBA" id="ARBA00022527"/>
    </source>
</evidence>
<comment type="caution">
    <text evidence="3">The sequence shown here is derived from an EMBL/GenBank/DDBJ whole genome shotgun (WGS) entry which is preliminary data.</text>
</comment>
<dbReference type="InterPro" id="IPR050267">
    <property type="entry name" value="Anti-sigma-factor_SerPK"/>
</dbReference>